<reference evidence="7 8" key="1">
    <citation type="journal article" date="2015" name="Genome Announc.">
        <title>Expanding the biotechnology potential of lactobacilli through comparative genomics of 213 strains and associated genera.</title>
        <authorList>
            <person name="Sun Z."/>
            <person name="Harris H.M."/>
            <person name="McCann A."/>
            <person name="Guo C."/>
            <person name="Argimon S."/>
            <person name="Zhang W."/>
            <person name="Yang X."/>
            <person name="Jeffery I.B."/>
            <person name="Cooney J.C."/>
            <person name="Kagawa T.F."/>
            <person name="Liu W."/>
            <person name="Song Y."/>
            <person name="Salvetti E."/>
            <person name="Wrobel A."/>
            <person name="Rasinkangas P."/>
            <person name="Parkhill J."/>
            <person name="Rea M.C."/>
            <person name="O'Sullivan O."/>
            <person name="Ritari J."/>
            <person name="Douillard F.P."/>
            <person name="Paul Ross R."/>
            <person name="Yang R."/>
            <person name="Briner A.E."/>
            <person name="Felis G.E."/>
            <person name="de Vos W.M."/>
            <person name="Barrangou R."/>
            <person name="Klaenhammer T.R."/>
            <person name="Caufield P.W."/>
            <person name="Cui Y."/>
            <person name="Zhang H."/>
            <person name="O'Toole P.W."/>
        </authorList>
    </citation>
    <scope>NUCLEOTIDE SEQUENCE [LARGE SCALE GENOMIC DNA]</scope>
    <source>
        <strain evidence="7 8">DSM 15707</strain>
    </source>
</reference>
<dbReference type="AlphaFoldDB" id="A0A0R1RLJ6"/>
<feature type="transmembrane region" description="Helical" evidence="6">
    <location>
        <begin position="168"/>
        <end position="186"/>
    </location>
</feature>
<evidence type="ECO:0000256" key="5">
    <source>
        <dbReference type="ARBA" id="ARBA00023136"/>
    </source>
</evidence>
<name>A0A0R1RLJ6_9LACO</name>
<dbReference type="CDD" id="cd16914">
    <property type="entry name" value="EcfT"/>
    <property type="match status" value="1"/>
</dbReference>
<dbReference type="PANTHER" id="PTHR34857:SF2">
    <property type="entry name" value="SLL0384 PROTEIN"/>
    <property type="match status" value="1"/>
</dbReference>
<keyword evidence="8" id="KW-1185">Reference proteome</keyword>
<evidence type="ECO:0000256" key="6">
    <source>
        <dbReference type="SAM" id="Phobius"/>
    </source>
</evidence>
<evidence type="ECO:0000313" key="8">
    <source>
        <dbReference type="Proteomes" id="UP000051697"/>
    </source>
</evidence>
<dbReference type="Proteomes" id="UP000051697">
    <property type="component" value="Unassembled WGS sequence"/>
</dbReference>
<evidence type="ECO:0000256" key="1">
    <source>
        <dbReference type="ARBA" id="ARBA00004141"/>
    </source>
</evidence>
<accession>A0A0R1RLJ6</accession>
<dbReference type="PANTHER" id="PTHR34857">
    <property type="entry name" value="SLL0384 PROTEIN"/>
    <property type="match status" value="1"/>
</dbReference>
<sequence>MLNGNHKLGVIYLVIFSLLILCNLTIFSEINDSWSILGSFLLIGGRRILPTLMAATFAMTNTHIGEWVASLQKLKLPFNLILPLVIVFRYFPTLLNNTKAIFKALKFRGLITNKFELILHPIKGLEYILVPILVSTDTIATELSSVVFIRGMGNQMPHTSIYANRFQWLDWLVIVVSVLLMIGGIVI</sequence>
<organism evidence="7 8">
    <name type="scientific">Paucilactobacillus oligofermentans DSM 15707 = LMG 22743</name>
    <dbReference type="NCBI Taxonomy" id="1423778"/>
    <lineage>
        <taxon>Bacteria</taxon>
        <taxon>Bacillati</taxon>
        <taxon>Bacillota</taxon>
        <taxon>Bacilli</taxon>
        <taxon>Lactobacillales</taxon>
        <taxon>Lactobacillaceae</taxon>
        <taxon>Paucilactobacillus</taxon>
    </lineage>
</organism>
<dbReference type="STRING" id="1423778.FC70_GL000222"/>
<protein>
    <submittedName>
        <fullName evidence="7">Cobalt ABC transporter permease</fullName>
    </submittedName>
</protein>
<evidence type="ECO:0000313" key="7">
    <source>
        <dbReference type="EMBL" id="KRL57751.1"/>
    </source>
</evidence>
<comment type="caution">
    <text evidence="7">The sequence shown here is derived from an EMBL/GenBank/DDBJ whole genome shotgun (WGS) entry which is preliminary data.</text>
</comment>
<keyword evidence="5 6" id="KW-0472">Membrane</keyword>
<dbReference type="GO" id="GO:0005886">
    <property type="term" value="C:plasma membrane"/>
    <property type="evidence" value="ECO:0007669"/>
    <property type="project" value="UniProtKB-ARBA"/>
</dbReference>
<dbReference type="Pfam" id="PF02361">
    <property type="entry name" value="CbiQ"/>
    <property type="match status" value="1"/>
</dbReference>
<gene>
    <name evidence="7" type="ORF">FC70_GL000222</name>
</gene>
<feature type="transmembrane region" description="Helical" evidence="6">
    <location>
        <begin position="76"/>
        <end position="95"/>
    </location>
</feature>
<evidence type="ECO:0000256" key="3">
    <source>
        <dbReference type="ARBA" id="ARBA00022692"/>
    </source>
</evidence>
<dbReference type="InterPro" id="IPR003339">
    <property type="entry name" value="ABC/ECF_trnsptr_transmembrane"/>
</dbReference>
<keyword evidence="3 6" id="KW-0812">Transmembrane</keyword>
<comment type="subcellular location">
    <subcellularLocation>
        <location evidence="1">Membrane</location>
        <topology evidence="1">Multi-pass membrane protein</topology>
    </subcellularLocation>
</comment>
<dbReference type="EMBL" id="AZFE01000003">
    <property type="protein sequence ID" value="KRL57751.1"/>
    <property type="molecule type" value="Genomic_DNA"/>
</dbReference>
<feature type="transmembrane region" description="Helical" evidence="6">
    <location>
        <begin position="34"/>
        <end position="55"/>
    </location>
</feature>
<keyword evidence="4 6" id="KW-1133">Transmembrane helix</keyword>
<dbReference type="PATRIC" id="fig|1423778.4.peg.240"/>
<evidence type="ECO:0000256" key="4">
    <source>
        <dbReference type="ARBA" id="ARBA00022989"/>
    </source>
</evidence>
<feature type="transmembrane region" description="Helical" evidence="6">
    <location>
        <begin position="9"/>
        <end position="28"/>
    </location>
</feature>
<evidence type="ECO:0000256" key="2">
    <source>
        <dbReference type="ARBA" id="ARBA00022475"/>
    </source>
</evidence>
<dbReference type="InterPro" id="IPR051611">
    <property type="entry name" value="ECF_transporter_component"/>
</dbReference>
<proteinExistence type="predicted"/>
<keyword evidence="2" id="KW-1003">Cell membrane</keyword>